<keyword evidence="3" id="KW-1185">Reference proteome</keyword>
<proteinExistence type="predicted"/>
<dbReference type="InterPro" id="IPR046341">
    <property type="entry name" value="SET_dom_sf"/>
</dbReference>
<dbReference type="InterPro" id="IPR053185">
    <property type="entry name" value="SET_domain_protein"/>
</dbReference>
<reference evidence="2 3" key="1">
    <citation type="submission" date="2018-10" db="EMBL/GenBank/DDBJ databases">
        <title>Pan-genome distribution and transcriptional activeness of fungal secondary metabolism genes in Aspergillus section Fumigati.</title>
        <authorList>
            <person name="Takahashi H."/>
            <person name="Umemura M."/>
            <person name="Ninomiya A."/>
            <person name="Kusuya Y."/>
            <person name="Urayama S."/>
            <person name="Shimizu M."/>
            <person name="Watanabe A."/>
            <person name="Kamei K."/>
            <person name="Yaguchi T."/>
            <person name="Hagiwara D."/>
        </authorList>
    </citation>
    <scope>NUCLEOTIDE SEQUENCE [LARGE SCALE GENOMIC DNA]</scope>
    <source>
        <strain evidence="2 3">IFM 55266</strain>
    </source>
</reference>
<comment type="caution">
    <text evidence="2">The sequence shown here is derived from an EMBL/GenBank/DDBJ whole genome shotgun (WGS) entry which is preliminary data.</text>
</comment>
<dbReference type="RefSeq" id="XP_043161690.1">
    <property type="nucleotide sequence ID" value="XM_043305755.1"/>
</dbReference>
<dbReference type="AlphaFoldDB" id="A0A9P3BNF5"/>
<dbReference type="GeneID" id="67008519"/>
<dbReference type="PROSITE" id="PS50280">
    <property type="entry name" value="SET"/>
    <property type="match status" value="1"/>
</dbReference>
<gene>
    <name evidence="2" type="ORF">Asppvi_009909</name>
</gene>
<evidence type="ECO:0000313" key="3">
    <source>
        <dbReference type="Proteomes" id="UP001043456"/>
    </source>
</evidence>
<dbReference type="Gene3D" id="2.170.270.10">
    <property type="entry name" value="SET domain"/>
    <property type="match status" value="1"/>
</dbReference>
<evidence type="ECO:0000313" key="2">
    <source>
        <dbReference type="EMBL" id="GIJ90944.1"/>
    </source>
</evidence>
<dbReference type="Proteomes" id="UP001043456">
    <property type="component" value="Unassembled WGS sequence"/>
</dbReference>
<evidence type="ECO:0000259" key="1">
    <source>
        <dbReference type="PROSITE" id="PS50280"/>
    </source>
</evidence>
<dbReference type="EMBL" id="BHVY01000007">
    <property type="protein sequence ID" value="GIJ90944.1"/>
    <property type="molecule type" value="Genomic_DNA"/>
</dbReference>
<dbReference type="PANTHER" id="PTHR47332:SF6">
    <property type="entry name" value="SET DOMAIN-CONTAINING PROTEIN"/>
    <property type="match status" value="1"/>
</dbReference>
<dbReference type="OrthoDB" id="265717at2759"/>
<dbReference type="CDD" id="cd20071">
    <property type="entry name" value="SET_SMYD"/>
    <property type="match status" value="1"/>
</dbReference>
<organism evidence="2 3">
    <name type="scientific">Aspergillus pseudoviridinutans</name>
    <dbReference type="NCBI Taxonomy" id="1517512"/>
    <lineage>
        <taxon>Eukaryota</taxon>
        <taxon>Fungi</taxon>
        <taxon>Dikarya</taxon>
        <taxon>Ascomycota</taxon>
        <taxon>Pezizomycotina</taxon>
        <taxon>Eurotiomycetes</taxon>
        <taxon>Eurotiomycetidae</taxon>
        <taxon>Eurotiales</taxon>
        <taxon>Aspergillaceae</taxon>
        <taxon>Aspergillus</taxon>
        <taxon>Aspergillus subgen. Fumigati</taxon>
    </lineage>
</organism>
<feature type="domain" description="SET" evidence="1">
    <location>
        <begin position="24"/>
        <end position="156"/>
    </location>
</feature>
<dbReference type="SUPFAM" id="SSF82199">
    <property type="entry name" value="SET domain"/>
    <property type="match status" value="1"/>
</dbReference>
<sequence length="303" mass="34758">MRNAALNAIVQNSRQRLTVNVEKEAFEEVQIPGKGVGVVAKRFLHKGDLLVSEPPSLMVHLDMRAAVPEKQRLRMQQEGVDRLPLLTKSETMALMGHWGGDPVEDILDTNSFTITVHAANDHHAFCMYTFDPKTFTQNVYTIRDISPGEELTISYIDPTVTHKERQEAISFWGFNCSCHTCTMSPEAIRQSDERIQRINRYKKLLNDWSIPQNNATPEMARTLVHLYEKENLWCHIADGYRLAAHAYNAVRDRGSALKMANLAFGYGLQAWRYMGRKMIDMLELMTSPEEHWSWGQREVMYAA</sequence>
<accession>A0A9P3BNF5</accession>
<protein>
    <submittedName>
        <fullName evidence="2">SET domain-containing protein 5</fullName>
    </submittedName>
</protein>
<dbReference type="InterPro" id="IPR001214">
    <property type="entry name" value="SET_dom"/>
</dbReference>
<dbReference type="Pfam" id="PF00856">
    <property type="entry name" value="SET"/>
    <property type="match status" value="1"/>
</dbReference>
<dbReference type="PANTHER" id="PTHR47332">
    <property type="entry name" value="SET DOMAIN-CONTAINING PROTEIN 5"/>
    <property type="match status" value="1"/>
</dbReference>
<name>A0A9P3BNF5_9EURO</name>